<comment type="caution">
    <text evidence="3">The sequence shown here is derived from an EMBL/GenBank/DDBJ whole genome shotgun (WGS) entry which is preliminary data.</text>
</comment>
<dbReference type="EMBL" id="CANHGI010000006">
    <property type="protein sequence ID" value="CAI5456214.1"/>
    <property type="molecule type" value="Genomic_DNA"/>
</dbReference>
<reference evidence="3" key="1">
    <citation type="submission" date="2022-11" db="EMBL/GenBank/DDBJ databases">
        <authorList>
            <person name="Kikuchi T."/>
        </authorList>
    </citation>
    <scope>NUCLEOTIDE SEQUENCE</scope>
    <source>
        <strain evidence="3">PS1010</strain>
    </source>
</reference>
<dbReference type="InterPro" id="IPR000718">
    <property type="entry name" value="Peptidase_M13"/>
</dbReference>
<protein>
    <recommendedName>
        <fullName evidence="2">Peptidase M13 C-terminal domain-containing protein</fullName>
    </recommendedName>
</protein>
<dbReference type="PROSITE" id="PS51885">
    <property type="entry name" value="NEPRILYSIN"/>
    <property type="match status" value="1"/>
</dbReference>
<keyword evidence="1" id="KW-0732">Signal</keyword>
<proteinExistence type="predicted"/>
<evidence type="ECO:0000256" key="1">
    <source>
        <dbReference type="SAM" id="SignalP"/>
    </source>
</evidence>
<dbReference type="GO" id="GO:0005886">
    <property type="term" value="C:plasma membrane"/>
    <property type="evidence" value="ECO:0007669"/>
    <property type="project" value="TreeGrafter"/>
</dbReference>
<accession>A0A9P1J147</accession>
<dbReference type="InterPro" id="IPR024079">
    <property type="entry name" value="MetalloPept_cat_dom_sf"/>
</dbReference>
<feature type="chain" id="PRO_5040478236" description="Peptidase M13 C-terminal domain-containing protein" evidence="1">
    <location>
        <begin position="21"/>
        <end position="468"/>
    </location>
</feature>
<name>A0A9P1J147_9PELO</name>
<dbReference type="Proteomes" id="UP001152747">
    <property type="component" value="Unassembled WGS sequence"/>
</dbReference>
<sequence>MLKLLIFLFSISIVSQNVQSMGFDFLKAIEHNIDTNVDPCDDFYRHSCDINKPVNETIKILATKMYLEVIKNITLTDEFEYGNKLEANDSSIILLKVLLDKNQTENIETLSMFYTGNCLNKNKQAIKFILQALQNSFPTMKFTNLIYDTNCRRSSGQLRKKLEKVWYDEIQSSKVNFSLPVKTAFIRSHAWMSINEDLFDKHRDYMEEFKAEIESLMKITPWVKQSDTENFFKKLLDSTFFEMGPSYQREMGKFEFLNLLLAKCRSPAYLNAFNAQPDIVFHHSLMYVFSMSPHPGLLYGASGSTMAHELGHSFIKGQKDFLFVPYSPKAYKSCVQEQFTSTCSIFKEKECETGDHQFDENGSDIFGLKLAFDLMKKKFGDKMNEVLEGSRYNLTNAEVFFYAANIFDCSREQSASLPTDSHHASNARINAASVQVPEFQQIFGCDNNSRMMRSKTKQCILFGADASD</sequence>
<dbReference type="PANTHER" id="PTHR11733">
    <property type="entry name" value="ZINC METALLOPROTEASE FAMILY M13 NEPRILYSIN-RELATED"/>
    <property type="match status" value="1"/>
</dbReference>
<dbReference type="GO" id="GO:0004222">
    <property type="term" value="F:metalloendopeptidase activity"/>
    <property type="evidence" value="ECO:0007669"/>
    <property type="project" value="InterPro"/>
</dbReference>
<keyword evidence="4" id="KW-1185">Reference proteome</keyword>
<dbReference type="AlphaFoldDB" id="A0A9P1J147"/>
<dbReference type="SUPFAM" id="SSF55486">
    <property type="entry name" value="Metalloproteases ('zincins'), catalytic domain"/>
    <property type="match status" value="1"/>
</dbReference>
<dbReference type="InterPro" id="IPR018497">
    <property type="entry name" value="Peptidase_M13_C"/>
</dbReference>
<dbReference type="Gene3D" id="3.40.390.10">
    <property type="entry name" value="Collagenase (Catalytic Domain)"/>
    <property type="match status" value="1"/>
</dbReference>
<feature type="domain" description="Peptidase M13 C-terminal" evidence="2">
    <location>
        <begin position="289"/>
        <end position="459"/>
    </location>
</feature>
<gene>
    <name evidence="3" type="ORF">CAMP_LOCUS18851</name>
</gene>
<dbReference type="PANTHER" id="PTHR11733:SF208">
    <property type="entry name" value="PEPTIDASE M13 C-TERMINAL DOMAIN-CONTAINING PROTEIN"/>
    <property type="match status" value="1"/>
</dbReference>
<evidence type="ECO:0000259" key="2">
    <source>
        <dbReference type="Pfam" id="PF01431"/>
    </source>
</evidence>
<dbReference type="GO" id="GO:0016485">
    <property type="term" value="P:protein processing"/>
    <property type="evidence" value="ECO:0007669"/>
    <property type="project" value="TreeGrafter"/>
</dbReference>
<feature type="signal peptide" evidence="1">
    <location>
        <begin position="1"/>
        <end position="20"/>
    </location>
</feature>
<evidence type="ECO:0000313" key="3">
    <source>
        <dbReference type="EMBL" id="CAI5456214.1"/>
    </source>
</evidence>
<organism evidence="3 4">
    <name type="scientific">Caenorhabditis angaria</name>
    <dbReference type="NCBI Taxonomy" id="860376"/>
    <lineage>
        <taxon>Eukaryota</taxon>
        <taxon>Metazoa</taxon>
        <taxon>Ecdysozoa</taxon>
        <taxon>Nematoda</taxon>
        <taxon>Chromadorea</taxon>
        <taxon>Rhabditida</taxon>
        <taxon>Rhabditina</taxon>
        <taxon>Rhabditomorpha</taxon>
        <taxon>Rhabditoidea</taxon>
        <taxon>Rhabditidae</taxon>
        <taxon>Peloderinae</taxon>
        <taxon>Caenorhabditis</taxon>
    </lineage>
</organism>
<evidence type="ECO:0000313" key="4">
    <source>
        <dbReference type="Proteomes" id="UP001152747"/>
    </source>
</evidence>
<dbReference type="Pfam" id="PF01431">
    <property type="entry name" value="Peptidase_M13"/>
    <property type="match status" value="1"/>
</dbReference>
<dbReference type="OrthoDB" id="5866043at2759"/>